<reference evidence="4" key="1">
    <citation type="journal article" date="2019" name="Int. J. Syst. Evol. Microbiol.">
        <title>The Global Catalogue of Microorganisms (GCM) 10K type strain sequencing project: providing services to taxonomists for standard genome sequencing and annotation.</title>
        <authorList>
            <consortium name="The Broad Institute Genomics Platform"/>
            <consortium name="The Broad Institute Genome Sequencing Center for Infectious Disease"/>
            <person name="Wu L."/>
            <person name="Ma J."/>
        </authorList>
    </citation>
    <scope>NUCLEOTIDE SEQUENCE [LARGE SCALE GENOMIC DNA]</scope>
    <source>
        <strain evidence="4">CGMCC 1.15419</strain>
    </source>
</reference>
<dbReference type="Proteomes" id="UP000640509">
    <property type="component" value="Unassembled WGS sequence"/>
</dbReference>
<dbReference type="PROSITE" id="PS51257">
    <property type="entry name" value="PROKAR_LIPOPROTEIN"/>
    <property type="match status" value="1"/>
</dbReference>
<dbReference type="RefSeq" id="WP_103171136.1">
    <property type="nucleotide sequence ID" value="NZ_BMIV01000008.1"/>
</dbReference>
<evidence type="ECO:0000313" key="3">
    <source>
        <dbReference type="EMBL" id="GGF71155.1"/>
    </source>
</evidence>
<accession>A0ABQ1VIR9</accession>
<protein>
    <submittedName>
        <fullName evidence="3">Membrane protein</fullName>
    </submittedName>
</protein>
<evidence type="ECO:0000313" key="4">
    <source>
        <dbReference type="Proteomes" id="UP000640509"/>
    </source>
</evidence>
<comment type="caution">
    <text evidence="3">The sequence shown here is derived from an EMBL/GenBank/DDBJ whole genome shotgun (WGS) entry which is preliminary data.</text>
</comment>
<keyword evidence="2" id="KW-0732">Signal</keyword>
<dbReference type="InterPro" id="IPR019088">
    <property type="entry name" value="CHP02186-rel_TM"/>
</dbReference>
<evidence type="ECO:0000256" key="2">
    <source>
        <dbReference type="SAM" id="SignalP"/>
    </source>
</evidence>
<feature type="chain" id="PRO_5045275882" evidence="2">
    <location>
        <begin position="20"/>
        <end position="278"/>
    </location>
</feature>
<sequence>MRGRIAALMLLVLSCTASAQSTVPPGGADALPIEAGPPDAPPAETVVAGLSSDSVAITASFDGSDILIYGAIKRESPIPEGPPLQVIVTVEAPSSGVTVWRKERKAGIWVNSQSVRIGAAPGFYAVATSAALDDILLPEADNRYRISLPLAMRAFAGQVAVESAVPFTEALIRIREDEGLYRLDEGSVSLIDQTLFRADVSLPANLVEGAYKTRIFLLRDGHVIDVFVAPINVRKVGLERWLYRLAFDQPFLYGLMSLLVAVAAGWGASAAFQKLRRP</sequence>
<feature type="transmembrane region" description="Helical" evidence="1">
    <location>
        <begin position="251"/>
        <end position="272"/>
    </location>
</feature>
<dbReference type="EMBL" id="BMIV01000008">
    <property type="protein sequence ID" value="GGF71155.1"/>
    <property type="molecule type" value="Genomic_DNA"/>
</dbReference>
<dbReference type="Pfam" id="PF09608">
    <property type="entry name" value="Alph_Pro_TM"/>
    <property type="match status" value="1"/>
</dbReference>
<keyword evidence="1" id="KW-0472">Membrane</keyword>
<evidence type="ECO:0000256" key="1">
    <source>
        <dbReference type="SAM" id="Phobius"/>
    </source>
</evidence>
<keyword evidence="4" id="KW-1185">Reference proteome</keyword>
<keyword evidence="1" id="KW-0812">Transmembrane</keyword>
<gene>
    <name evidence="3" type="ORF">GCM10011402_24650</name>
</gene>
<keyword evidence="1" id="KW-1133">Transmembrane helix</keyword>
<proteinExistence type="predicted"/>
<organism evidence="3 4">
    <name type="scientific">Paracoccus acridae</name>
    <dbReference type="NCBI Taxonomy" id="1795310"/>
    <lineage>
        <taxon>Bacteria</taxon>
        <taxon>Pseudomonadati</taxon>
        <taxon>Pseudomonadota</taxon>
        <taxon>Alphaproteobacteria</taxon>
        <taxon>Rhodobacterales</taxon>
        <taxon>Paracoccaceae</taxon>
        <taxon>Paracoccus</taxon>
    </lineage>
</organism>
<name>A0ABQ1VIR9_9RHOB</name>
<feature type="signal peptide" evidence="2">
    <location>
        <begin position="1"/>
        <end position="19"/>
    </location>
</feature>